<feature type="compositionally biased region" description="Basic and acidic residues" evidence="1">
    <location>
        <begin position="578"/>
        <end position="588"/>
    </location>
</feature>
<feature type="region of interest" description="Disordered" evidence="1">
    <location>
        <begin position="1166"/>
        <end position="1191"/>
    </location>
</feature>
<feature type="compositionally biased region" description="Basic and acidic residues" evidence="1">
    <location>
        <begin position="916"/>
        <end position="927"/>
    </location>
</feature>
<dbReference type="InterPro" id="IPR015943">
    <property type="entry name" value="WD40/YVTN_repeat-like_dom_sf"/>
</dbReference>
<dbReference type="Gene3D" id="2.130.10.10">
    <property type="entry name" value="YVTN repeat-like/Quinoprotein amine dehydrogenase"/>
    <property type="match status" value="3"/>
</dbReference>
<dbReference type="VEuPathDB" id="ToxoDB:TGRUB_267710A"/>
<dbReference type="InterPro" id="IPR050358">
    <property type="entry name" value="RSE1/DDB1/CFT1"/>
</dbReference>
<evidence type="ECO:0000259" key="2">
    <source>
        <dbReference type="Pfam" id="PF10433"/>
    </source>
</evidence>
<dbReference type="EMBL" id="AFYV02002353">
    <property type="protein sequence ID" value="KFG58957.1"/>
    <property type="molecule type" value="Genomic_DNA"/>
</dbReference>
<dbReference type="InterPro" id="IPR018846">
    <property type="entry name" value="Beta-prop_RSE1/DDB1/CPSF1_1st"/>
</dbReference>
<comment type="caution">
    <text evidence="3">The sequence shown here is derived from an EMBL/GenBank/DDBJ whole genome shotgun (WGS) entry which is preliminary data.</text>
</comment>
<sequence length="1396" mass="152017">MGTGTAPPGPSPSNSTLCYFVTSQQPGCARCSISLRFRCPYTRTLVIARPHSLVFVHPQSSECGHSAGAPAGDFRQTTLLEERDVDMEENDGRDGSASLAGSPAPDRRPRRRSEDVPEESRSAQDFSASWTSGETFNPITLPLYADVFCMAAFPRVSRISRSDSSVCRVNGGGSKASAESAELEDLLVLTDRQILLLLRYDEEKQTVVTVESIDLKEVSTRFVDGGPLMAVCPTTRCIVVYQYESLLQYLPFGPAASSSLSPARNHEAGSSLFSGVRLFRLDEQNVLDICFLPPPEVCGPAKSSAAEGAEPSAGSSSALALWGIRGKHGFHGVASGASCPPPLERESEREAGATVTVQSAHLCVLYETVEGQVSAAPGSFHRFQRFIRTVRLPLDDLLFPPRSAAPHLWTSPYLLHPLRVKSCSSRLFAPAFAPRAASEVGRSRRQGERVSEGGDAEGLAPCLLVLGAEEILYLRFPHCASLPSVLLSDLSSLSLTFDGSIPGPLVLRHRGLPSGLQEIVAVEQVREVDAEAAEVKHRKVFLLGDVSGQIYMLMLFENSRPRPQMEIEQRLTGASSRESPRPSGEEASGRAARMCVEWLGQASEPTGLSYLGNGILFVASATSDSLLLRILDVGRSVEGLQRLFSENAARRLEADAHLSLEQPPHAQKGREEGAEGHAGNHAGKDTEHNWERCEERSEEDGDALGRNNSRNAVRDLGAEGTLQLAQRKARRRDMEERPSESTKGMDVSGRLQLLQVFPNLGPIVDCCLAEVEGLDQRLLIVACGHGRSTSLRFIRSGLALHASCASVALHAPVHRLWTLDLSPYAIAASASGMRISGRQSHSRGEFSKTRADALLARGPIAVLAFPHETRVLAWTLKPRGDRSNPKGGERRNRKESEGEGGRARDRKKRRGKRKEKKDGRRAEEREKEKKRRARQKKRGRGKKARKRKRERRACIDLKILFFSLHSAADISSMDVEMEEHGGVSSRGRFERRRGREEGEPDSEGSEAVLDEICEPLLSSEFHEQNDSLKESSFGFKRDETTILATALRLPGGWRRRTVEKKDLVAHPAACAETTCACSLGLVQVLPSAVRVVDPVSLSLLKEFPLFSGFSPALPSSQKIHFAALVASPCSGARGGSGDSLALALSDGSVACLELLGNLHAEALPDASQLRREEREQVRETPTSLSEAAAGEEPDCGAGVHLRMLNVKKVCDEIAAFHAVGLSALALVSESREENEETETLLSCEGDEGLAAVGDFDLGKVRLLALPSLLELASFDAYGDELGVRITSLLLCTLENTSWVLAGLSDGRLVSHALEVSRRPLSPPSHSPRFSVRLSHRKVVHMGSEPLRLSPLVEKRDMLRMQQRQRRRACARNDAAATARDETGNCKGEKEACLCWS</sequence>
<proteinExistence type="predicted"/>
<feature type="region of interest" description="Disordered" evidence="1">
    <location>
        <begin position="975"/>
        <end position="1005"/>
    </location>
</feature>
<feature type="non-terminal residue" evidence="3">
    <location>
        <position position="1396"/>
    </location>
</feature>
<dbReference type="Proteomes" id="UP000028834">
    <property type="component" value="Unassembled WGS sequence"/>
</dbReference>
<feature type="compositionally biased region" description="Basic and acidic residues" evidence="1">
    <location>
        <begin position="878"/>
        <end position="903"/>
    </location>
</feature>
<accession>A0A086LQN9</accession>
<organism evidence="3 4">
    <name type="scientific">Toxoplasma gondii RUB</name>
    <dbReference type="NCBI Taxonomy" id="935652"/>
    <lineage>
        <taxon>Eukaryota</taxon>
        <taxon>Sar</taxon>
        <taxon>Alveolata</taxon>
        <taxon>Apicomplexa</taxon>
        <taxon>Conoidasida</taxon>
        <taxon>Coccidia</taxon>
        <taxon>Eucoccidiorida</taxon>
        <taxon>Eimeriorina</taxon>
        <taxon>Sarcocystidae</taxon>
        <taxon>Toxoplasma</taxon>
    </lineage>
</organism>
<feature type="compositionally biased region" description="Basic and acidic residues" evidence="1">
    <location>
        <begin position="682"/>
        <end position="695"/>
    </location>
</feature>
<evidence type="ECO:0000313" key="4">
    <source>
        <dbReference type="Proteomes" id="UP000028834"/>
    </source>
</evidence>
<feature type="region of interest" description="Disordered" evidence="1">
    <location>
        <begin position="568"/>
        <end position="589"/>
    </location>
</feature>
<evidence type="ECO:0000256" key="1">
    <source>
        <dbReference type="SAM" id="MobiDB-lite"/>
    </source>
</evidence>
<feature type="compositionally biased region" description="Basic and acidic residues" evidence="1">
    <location>
        <begin position="112"/>
        <end position="122"/>
    </location>
</feature>
<feature type="compositionally biased region" description="Basic residues" evidence="1">
    <location>
        <begin position="904"/>
        <end position="915"/>
    </location>
</feature>
<protein>
    <submittedName>
        <fullName evidence="3">CPSF A subunit region protein</fullName>
    </submittedName>
</protein>
<feature type="region of interest" description="Disordered" evidence="1">
    <location>
        <begin position="87"/>
        <end position="127"/>
    </location>
</feature>
<feature type="domain" description="RSE1/DDB1/CPSF1 first beta-propeller" evidence="2">
    <location>
        <begin position="184"/>
        <end position="295"/>
    </location>
</feature>
<dbReference type="Pfam" id="PF10433">
    <property type="entry name" value="Beta-prop_RSE1_1st"/>
    <property type="match status" value="1"/>
</dbReference>
<gene>
    <name evidence="3" type="ORF">TGRUB_267710A</name>
</gene>
<feature type="region of interest" description="Disordered" evidence="1">
    <location>
        <begin position="660"/>
        <end position="746"/>
    </location>
</feature>
<feature type="compositionally biased region" description="Basic residues" evidence="1">
    <location>
        <begin position="928"/>
        <end position="950"/>
    </location>
</feature>
<dbReference type="PANTHER" id="PTHR10644">
    <property type="entry name" value="DNA REPAIR/RNA PROCESSING CPSF FAMILY"/>
    <property type="match status" value="1"/>
</dbReference>
<reference evidence="3 4" key="1">
    <citation type="submission" date="2014-05" db="EMBL/GenBank/DDBJ databases">
        <authorList>
            <person name="Sibley D."/>
            <person name="Venepally P."/>
            <person name="Karamycheva S."/>
            <person name="Hadjithomas M."/>
            <person name="Khan A."/>
            <person name="Brunk B."/>
            <person name="Roos D."/>
            <person name="Caler E."/>
            <person name="Lorenzi H."/>
        </authorList>
    </citation>
    <scope>NUCLEOTIDE SEQUENCE [LARGE SCALE GENOMIC DNA]</scope>
    <source>
        <strain evidence="3 4">RUB</strain>
    </source>
</reference>
<evidence type="ECO:0000313" key="3">
    <source>
        <dbReference type="EMBL" id="KFG58957.1"/>
    </source>
</evidence>
<feature type="region of interest" description="Disordered" evidence="1">
    <location>
        <begin position="876"/>
        <end position="950"/>
    </location>
</feature>
<feature type="compositionally biased region" description="Basic and acidic residues" evidence="1">
    <location>
        <begin position="1168"/>
        <end position="1178"/>
    </location>
</feature>
<name>A0A086LQN9_TOXGO</name>